<protein>
    <submittedName>
        <fullName evidence="1">Uncharacterized protein</fullName>
    </submittedName>
</protein>
<evidence type="ECO:0000313" key="2">
    <source>
        <dbReference type="Proteomes" id="UP000800082"/>
    </source>
</evidence>
<dbReference type="GeneID" id="54345872"/>
<reference evidence="1" key="1">
    <citation type="journal article" date="2020" name="Stud. Mycol.">
        <title>101 Dothideomycetes genomes: a test case for predicting lifestyles and emergence of pathogens.</title>
        <authorList>
            <person name="Haridas S."/>
            <person name="Albert R."/>
            <person name="Binder M."/>
            <person name="Bloem J."/>
            <person name="Labutti K."/>
            <person name="Salamov A."/>
            <person name="Andreopoulos B."/>
            <person name="Baker S."/>
            <person name="Barry K."/>
            <person name="Bills G."/>
            <person name="Bluhm B."/>
            <person name="Cannon C."/>
            <person name="Castanera R."/>
            <person name="Culley D."/>
            <person name="Daum C."/>
            <person name="Ezra D."/>
            <person name="Gonzalez J."/>
            <person name="Henrissat B."/>
            <person name="Kuo A."/>
            <person name="Liang C."/>
            <person name="Lipzen A."/>
            <person name="Lutzoni F."/>
            <person name="Magnuson J."/>
            <person name="Mondo S."/>
            <person name="Nolan M."/>
            <person name="Ohm R."/>
            <person name="Pangilinan J."/>
            <person name="Park H.-J."/>
            <person name="Ramirez L."/>
            <person name="Alfaro M."/>
            <person name="Sun H."/>
            <person name="Tritt A."/>
            <person name="Yoshinaga Y."/>
            <person name="Zwiers L.-H."/>
            <person name="Turgeon B."/>
            <person name="Goodwin S."/>
            <person name="Spatafora J."/>
            <person name="Crous P."/>
            <person name="Grigoriev I."/>
        </authorList>
    </citation>
    <scope>NUCLEOTIDE SEQUENCE</scope>
    <source>
        <strain evidence="1">CBS 183.55</strain>
    </source>
</reference>
<dbReference type="RefSeq" id="XP_033452738.1">
    <property type="nucleotide sequence ID" value="XM_033588225.1"/>
</dbReference>
<accession>A0A6A5RYQ5</accession>
<dbReference type="AlphaFoldDB" id="A0A6A5RYQ5"/>
<name>A0A6A5RYQ5_9PLEO</name>
<gene>
    <name evidence="1" type="ORF">M421DRAFT_2112</name>
</gene>
<evidence type="ECO:0000313" key="1">
    <source>
        <dbReference type="EMBL" id="KAF1932490.1"/>
    </source>
</evidence>
<proteinExistence type="predicted"/>
<dbReference type="EMBL" id="ML978959">
    <property type="protein sequence ID" value="KAF1932490.1"/>
    <property type="molecule type" value="Genomic_DNA"/>
</dbReference>
<organism evidence="1 2">
    <name type="scientific">Didymella exigua CBS 183.55</name>
    <dbReference type="NCBI Taxonomy" id="1150837"/>
    <lineage>
        <taxon>Eukaryota</taxon>
        <taxon>Fungi</taxon>
        <taxon>Dikarya</taxon>
        <taxon>Ascomycota</taxon>
        <taxon>Pezizomycotina</taxon>
        <taxon>Dothideomycetes</taxon>
        <taxon>Pleosporomycetidae</taxon>
        <taxon>Pleosporales</taxon>
        <taxon>Pleosporineae</taxon>
        <taxon>Didymellaceae</taxon>
        <taxon>Didymella</taxon>
    </lineage>
</organism>
<keyword evidence="2" id="KW-1185">Reference proteome</keyword>
<sequence>MAHAAEATQATNVMIYEFAPGGRNIVILGDSDQCRFICNGQECITLNGLSTLDKVSQQLRSETALLPLALNVLGASLSTMVEFLEGLDSEQIAKVRAVRIVISSHCGYEPFLMEYGTTRFEEPEAHVHSLEKAGRLLRGMTALKYVEVIWEKYFLHGVLHKFLHDTVRTEFQLKKDVELFMPILGQLWKA</sequence>
<dbReference type="Proteomes" id="UP000800082">
    <property type="component" value="Unassembled WGS sequence"/>
</dbReference>